<organism evidence="1 2">
    <name type="scientific">Hepatospora eriocheir</name>
    <dbReference type="NCBI Taxonomy" id="1081669"/>
    <lineage>
        <taxon>Eukaryota</taxon>
        <taxon>Fungi</taxon>
        <taxon>Fungi incertae sedis</taxon>
        <taxon>Microsporidia</taxon>
        <taxon>Hepatosporidae</taxon>
        <taxon>Hepatospora</taxon>
    </lineage>
</organism>
<keyword evidence="2" id="KW-1185">Reference proteome</keyword>
<gene>
    <name evidence="1" type="ORF">HERIO_139</name>
</gene>
<dbReference type="EMBL" id="LVKB01000003">
    <property type="protein sequence ID" value="ORD98037.1"/>
    <property type="molecule type" value="Genomic_DNA"/>
</dbReference>
<accession>A0A1X0QE25</accession>
<evidence type="ECO:0000313" key="1">
    <source>
        <dbReference type="EMBL" id="ORD98037.1"/>
    </source>
</evidence>
<reference evidence="1 2" key="1">
    <citation type="journal article" date="2017" name="Environ. Microbiol.">
        <title>Decay of the glycolytic pathway and adaptation to intranuclear parasitism within Enterocytozoonidae microsporidia.</title>
        <authorList>
            <person name="Wiredu Boakye D."/>
            <person name="Jaroenlak P."/>
            <person name="Prachumwat A."/>
            <person name="Williams T.A."/>
            <person name="Bateman K.S."/>
            <person name="Itsathitphaisarn O."/>
            <person name="Sritunyalucksana K."/>
            <person name="Paszkiewicz K.H."/>
            <person name="Moore K.A."/>
            <person name="Stentiford G.D."/>
            <person name="Williams B.A."/>
        </authorList>
    </citation>
    <scope>NUCLEOTIDE SEQUENCE [LARGE SCALE GENOMIC DNA]</scope>
    <source>
        <strain evidence="1 2">GB1</strain>
    </source>
</reference>
<proteinExistence type="predicted"/>
<protein>
    <submittedName>
        <fullName evidence="1">Uncharacterized protein</fullName>
    </submittedName>
</protein>
<dbReference type="Proteomes" id="UP000192356">
    <property type="component" value="Unassembled WGS sequence"/>
</dbReference>
<comment type="caution">
    <text evidence="1">The sequence shown here is derived from an EMBL/GenBank/DDBJ whole genome shotgun (WGS) entry which is preliminary data.</text>
</comment>
<sequence length="74" mass="9065">MEIFAYDFFKTDPLYNFKNSLKNILHNIHDGIKTKFENIDLNLKNKALKHFYIKLLYNFKKINNELIDKCKYFK</sequence>
<name>A0A1X0QE25_9MICR</name>
<dbReference type="AlphaFoldDB" id="A0A1X0QE25"/>
<dbReference type="VEuPathDB" id="MicrosporidiaDB:HERIO_139"/>
<evidence type="ECO:0000313" key="2">
    <source>
        <dbReference type="Proteomes" id="UP000192356"/>
    </source>
</evidence>